<dbReference type="PANTHER" id="PTHR38095">
    <property type="entry name" value="ANAEROBIC DIMETHYL SULFOXIDE REDUCTASE CHAIN YNFH"/>
    <property type="match status" value="1"/>
</dbReference>
<name>G8TVN9_SULAD</name>
<feature type="transmembrane region" description="Helical" evidence="1">
    <location>
        <begin position="109"/>
        <end position="134"/>
    </location>
</feature>
<feature type="transmembrane region" description="Helical" evidence="1">
    <location>
        <begin position="42"/>
        <end position="63"/>
    </location>
</feature>
<keyword evidence="3" id="KW-1185">Reference proteome</keyword>
<dbReference type="InterPro" id="IPR007059">
    <property type="entry name" value="DmsC"/>
</dbReference>
<evidence type="ECO:0008006" key="4">
    <source>
        <dbReference type="Google" id="ProtNLM"/>
    </source>
</evidence>
<evidence type="ECO:0000313" key="2">
    <source>
        <dbReference type="EMBL" id="AEW03678.1"/>
    </source>
</evidence>
<dbReference type="PANTHER" id="PTHR38095:SF1">
    <property type="entry name" value="ANAEROBIC DIMETHYL SULFOXIDE REDUCTASE CHAIN YNFH"/>
    <property type="match status" value="1"/>
</dbReference>
<dbReference type="GO" id="GO:0019645">
    <property type="term" value="P:anaerobic electron transport chain"/>
    <property type="evidence" value="ECO:0007669"/>
    <property type="project" value="InterPro"/>
</dbReference>
<feature type="transmembrane region" description="Helical" evidence="1">
    <location>
        <begin position="272"/>
        <end position="293"/>
    </location>
</feature>
<keyword evidence="1" id="KW-0472">Membrane</keyword>
<keyword evidence="1" id="KW-1133">Transmembrane helix</keyword>
<reference evidence="2 3" key="2">
    <citation type="journal article" date="2012" name="Stand. Genomic Sci.">
        <title>Complete genome sequence of the moderately thermophilic mineral-sulfide-oxidizing firmicute Sulfobacillus acidophilus type strain (NAL(T)).</title>
        <authorList>
            <person name="Anderson I."/>
            <person name="Chertkov O."/>
            <person name="Chen A."/>
            <person name="Saunders E."/>
            <person name="Lapidus A."/>
            <person name="Nolan M."/>
            <person name="Lucas S."/>
            <person name="Hammon N."/>
            <person name="Deshpande S."/>
            <person name="Cheng J.F."/>
            <person name="Han C."/>
            <person name="Tapia R."/>
            <person name="Goodwin L.A."/>
            <person name="Pitluck S."/>
            <person name="Liolios K."/>
            <person name="Pagani I."/>
            <person name="Ivanova N."/>
            <person name="Mikhailova N."/>
            <person name="Pati A."/>
            <person name="Palaniappan K."/>
            <person name="Land M."/>
            <person name="Pan C."/>
            <person name="Rohde M."/>
            <person name="Pukall R."/>
            <person name="Goker M."/>
            <person name="Detter J.C."/>
            <person name="Woyke T."/>
            <person name="Bristow J."/>
            <person name="Eisen J.A."/>
            <person name="Markowitz V."/>
            <person name="Hugenholtz P."/>
            <person name="Kyrpides N.C."/>
            <person name="Klenk H.P."/>
            <person name="Mavromatis K."/>
        </authorList>
    </citation>
    <scope>NUCLEOTIDE SEQUENCE [LARGE SCALE GENOMIC DNA]</scope>
    <source>
        <strain evidence="3">ATCC 700253 / DSM 10332 / NAL</strain>
    </source>
</reference>
<dbReference type="KEGG" id="sap:Sulac_0105"/>
<feature type="transmembrane region" description="Helical" evidence="1">
    <location>
        <begin position="7"/>
        <end position="30"/>
    </location>
</feature>
<evidence type="ECO:0000313" key="3">
    <source>
        <dbReference type="Proteomes" id="UP000005439"/>
    </source>
</evidence>
<gene>
    <name evidence="2" type="ordered locus">Sulac_0105</name>
</gene>
<dbReference type="HOGENOM" id="CLU_077429_0_0_9"/>
<reference evidence="3" key="1">
    <citation type="submission" date="2011-12" db="EMBL/GenBank/DDBJ databases">
        <title>The complete genome of chromosome of Sulfobacillus acidophilus DSM 10332.</title>
        <authorList>
            <person name="Lucas S."/>
            <person name="Han J."/>
            <person name="Lapidus A."/>
            <person name="Bruce D."/>
            <person name="Goodwin L."/>
            <person name="Pitluck S."/>
            <person name="Peters L."/>
            <person name="Kyrpides N."/>
            <person name="Mavromatis K."/>
            <person name="Ivanova N."/>
            <person name="Mikhailova N."/>
            <person name="Chertkov O."/>
            <person name="Saunders E."/>
            <person name="Detter J.C."/>
            <person name="Tapia R."/>
            <person name="Han C."/>
            <person name="Land M."/>
            <person name="Hauser L."/>
            <person name="Markowitz V."/>
            <person name="Cheng J.-F."/>
            <person name="Hugenholtz P."/>
            <person name="Woyke T."/>
            <person name="Wu D."/>
            <person name="Pukall R."/>
            <person name="Gehrich-Schroeter G."/>
            <person name="Schneider S."/>
            <person name="Klenk H.-P."/>
            <person name="Eisen J.A."/>
        </authorList>
    </citation>
    <scope>NUCLEOTIDE SEQUENCE [LARGE SCALE GENOMIC DNA]</scope>
    <source>
        <strain evidence="3">ATCC 700253 / DSM 10332 / NAL</strain>
    </source>
</reference>
<dbReference type="AlphaFoldDB" id="G8TVN9"/>
<dbReference type="STRING" id="679936.Sulac_0105"/>
<keyword evidence="1" id="KW-0812">Transmembrane</keyword>
<feature type="transmembrane region" description="Helical" evidence="1">
    <location>
        <begin position="174"/>
        <end position="197"/>
    </location>
</feature>
<evidence type="ECO:0000256" key="1">
    <source>
        <dbReference type="SAM" id="Phobius"/>
    </source>
</evidence>
<feature type="transmembrane region" description="Helical" evidence="1">
    <location>
        <begin position="146"/>
        <end position="168"/>
    </location>
</feature>
<accession>G8TVN9</accession>
<feature type="transmembrane region" description="Helical" evidence="1">
    <location>
        <begin position="84"/>
        <end position="103"/>
    </location>
</feature>
<proteinExistence type="predicted"/>
<dbReference type="GO" id="GO:0005886">
    <property type="term" value="C:plasma membrane"/>
    <property type="evidence" value="ECO:0007669"/>
    <property type="project" value="TreeGrafter"/>
</dbReference>
<dbReference type="GO" id="GO:0009389">
    <property type="term" value="F:dimethyl sulfoxide reductase activity"/>
    <property type="evidence" value="ECO:0007669"/>
    <property type="project" value="TreeGrafter"/>
</dbReference>
<organism evidence="2 3">
    <name type="scientific">Sulfobacillus acidophilus (strain ATCC 700253 / DSM 10332 / NAL)</name>
    <dbReference type="NCBI Taxonomy" id="679936"/>
    <lineage>
        <taxon>Bacteria</taxon>
        <taxon>Bacillati</taxon>
        <taxon>Bacillota</taxon>
        <taxon>Clostridia</taxon>
        <taxon>Eubacteriales</taxon>
        <taxon>Clostridiales Family XVII. Incertae Sedis</taxon>
        <taxon>Sulfobacillus</taxon>
    </lineage>
</organism>
<dbReference type="EMBL" id="CP003179">
    <property type="protein sequence ID" value="AEW03678.1"/>
    <property type="molecule type" value="Genomic_DNA"/>
</dbReference>
<feature type="transmembrane region" description="Helical" evidence="1">
    <location>
        <begin position="245"/>
        <end position="266"/>
    </location>
</feature>
<sequence>MKPTGPLLMLTAFQGLAGGAVLALALMISLAPHDIPAGGREWALGLALAFAALGGVSSFFHMHRIQAAKYVLRRLKTSWLSREALTTGLFGGALALNAVVGLLDHWQGGLFIAITWLAAFAGFIAMFVTAMLYATIPAMLSWHSPLTVLVLLVLGWLSGSEVTLAFAAARGERIATSVLLALIVVAALMKGLQWHFFTLARRRVSAKTGAGLPRGPYRLQDTGTTRPPYRTQTQIYPEMDPGQRILVMAFVLLTLVIVPALGILGWMLDRAAWMMAAAAIVGAIGVFAERWLFFRDATHSSRVWFTDEAHHPSRVATHRFRRPHLRFSRQMES</sequence>
<protein>
    <recommendedName>
        <fullName evidence="4">DMSO reductase</fullName>
    </recommendedName>
</protein>
<dbReference type="Proteomes" id="UP000005439">
    <property type="component" value="Chromosome"/>
</dbReference>
<dbReference type="Pfam" id="PF04976">
    <property type="entry name" value="DmsC"/>
    <property type="match status" value="1"/>
</dbReference>
<dbReference type="GO" id="GO:0009390">
    <property type="term" value="C:dimethyl sulfoxide reductase complex"/>
    <property type="evidence" value="ECO:0007669"/>
    <property type="project" value="TreeGrafter"/>
</dbReference>
<dbReference type="PATRIC" id="fig|679936.5.peg.111"/>